<dbReference type="EMBL" id="QXED01000012">
    <property type="protein sequence ID" value="RIV18303.1"/>
    <property type="molecule type" value="Genomic_DNA"/>
</dbReference>
<evidence type="ECO:0000313" key="2">
    <source>
        <dbReference type="EMBL" id="RIV18303.1"/>
    </source>
</evidence>
<feature type="compositionally biased region" description="Basic and acidic residues" evidence="1">
    <location>
        <begin position="159"/>
        <end position="168"/>
    </location>
</feature>
<gene>
    <name evidence="2" type="ORF">DYU11_29145</name>
</gene>
<evidence type="ECO:0000256" key="1">
    <source>
        <dbReference type="SAM" id="MobiDB-lite"/>
    </source>
</evidence>
<name>A0A418LYG1_9BACT</name>
<sequence>MEDPKVPFADTTARRAQLMAATERFKSSINTSVDAIKGDATEIGKTTALVAGVGLAVYLIANAILPKSDEYRYAEKYGERDDDDYDYDYDHDDVSADAKSAPTNRKVIEQQAKETQKSSAISGLIGGLVTSVLTNIAREQLSGLLARIRNNNAINPTAEPKHREEQYHEMAPTGPANYSTQL</sequence>
<evidence type="ECO:0000313" key="3">
    <source>
        <dbReference type="Proteomes" id="UP000283523"/>
    </source>
</evidence>
<feature type="region of interest" description="Disordered" evidence="1">
    <location>
        <begin position="155"/>
        <end position="182"/>
    </location>
</feature>
<reference evidence="2 3" key="1">
    <citation type="submission" date="2018-08" db="EMBL/GenBank/DDBJ databases">
        <title>Fibrisoma montanum sp. nov., isolated from Danxia mountain soil.</title>
        <authorList>
            <person name="Huang Y."/>
        </authorList>
    </citation>
    <scope>NUCLEOTIDE SEQUENCE [LARGE SCALE GENOMIC DNA]</scope>
    <source>
        <strain evidence="2 3">HYT19</strain>
    </source>
</reference>
<dbReference type="AlphaFoldDB" id="A0A418LYG1"/>
<protein>
    <submittedName>
        <fullName evidence="2">Uncharacterized protein</fullName>
    </submittedName>
</protein>
<dbReference type="OrthoDB" id="956262at2"/>
<feature type="compositionally biased region" description="Acidic residues" evidence="1">
    <location>
        <begin position="82"/>
        <end position="91"/>
    </location>
</feature>
<accession>A0A418LYG1</accession>
<keyword evidence="3" id="KW-1185">Reference proteome</keyword>
<organism evidence="2 3">
    <name type="scientific">Fibrisoma montanum</name>
    <dbReference type="NCBI Taxonomy" id="2305895"/>
    <lineage>
        <taxon>Bacteria</taxon>
        <taxon>Pseudomonadati</taxon>
        <taxon>Bacteroidota</taxon>
        <taxon>Cytophagia</taxon>
        <taxon>Cytophagales</taxon>
        <taxon>Spirosomataceae</taxon>
        <taxon>Fibrisoma</taxon>
    </lineage>
</organism>
<feature type="region of interest" description="Disordered" evidence="1">
    <location>
        <begin position="82"/>
        <end position="102"/>
    </location>
</feature>
<dbReference type="Proteomes" id="UP000283523">
    <property type="component" value="Unassembled WGS sequence"/>
</dbReference>
<comment type="caution">
    <text evidence="2">The sequence shown here is derived from an EMBL/GenBank/DDBJ whole genome shotgun (WGS) entry which is preliminary data.</text>
</comment>
<dbReference type="RefSeq" id="WP_119671270.1">
    <property type="nucleotide sequence ID" value="NZ_QXED01000012.1"/>
</dbReference>
<proteinExistence type="predicted"/>